<keyword evidence="4" id="KW-1185">Reference proteome</keyword>
<feature type="signal peptide" evidence="2">
    <location>
        <begin position="1"/>
        <end position="27"/>
    </location>
</feature>
<evidence type="ECO:0000313" key="3">
    <source>
        <dbReference type="EMBL" id="NDL58428.1"/>
    </source>
</evidence>
<feature type="region of interest" description="Disordered" evidence="1">
    <location>
        <begin position="89"/>
        <end position="112"/>
    </location>
</feature>
<organism evidence="3 4">
    <name type="scientific">Phytoactinopolyspora mesophila</name>
    <dbReference type="NCBI Taxonomy" id="2650750"/>
    <lineage>
        <taxon>Bacteria</taxon>
        <taxon>Bacillati</taxon>
        <taxon>Actinomycetota</taxon>
        <taxon>Actinomycetes</taxon>
        <taxon>Jiangellales</taxon>
        <taxon>Jiangellaceae</taxon>
        <taxon>Phytoactinopolyspora</taxon>
    </lineage>
</organism>
<evidence type="ECO:0008006" key="5">
    <source>
        <dbReference type="Google" id="ProtNLM"/>
    </source>
</evidence>
<accession>A0A7K3M7Q9</accession>
<comment type="caution">
    <text evidence="3">The sequence shown here is derived from an EMBL/GenBank/DDBJ whole genome shotgun (WGS) entry which is preliminary data.</text>
</comment>
<sequence length="126" mass="13637">MTRMTRFTALAAAVAIALPLASCGGDADYCDTVQDVMDEYQGFGVDDPADSDGINELASSIEDIADAAPDDIESDWRVTADALRTLADMDDPEVLDPETQQQFEEAQPSFDNISQHVMDECDIDLA</sequence>
<gene>
    <name evidence="3" type="ORF">F7O44_15270</name>
</gene>
<reference evidence="3 4" key="1">
    <citation type="submission" date="2019-11" db="EMBL/GenBank/DDBJ databases">
        <authorList>
            <person name="Li X.-J."/>
            <person name="Feng X.-M."/>
        </authorList>
    </citation>
    <scope>NUCLEOTIDE SEQUENCE [LARGE SCALE GENOMIC DNA]</scope>
    <source>
        <strain evidence="3 4">XMNu-373</strain>
    </source>
</reference>
<evidence type="ECO:0000313" key="4">
    <source>
        <dbReference type="Proteomes" id="UP000460435"/>
    </source>
</evidence>
<protein>
    <recommendedName>
        <fullName evidence="5">Molybdenum ABC transporter substrate-binding protein</fullName>
    </recommendedName>
</protein>
<evidence type="ECO:0000256" key="1">
    <source>
        <dbReference type="SAM" id="MobiDB-lite"/>
    </source>
</evidence>
<keyword evidence="2" id="KW-0732">Signal</keyword>
<evidence type="ECO:0000256" key="2">
    <source>
        <dbReference type="SAM" id="SignalP"/>
    </source>
</evidence>
<dbReference type="EMBL" id="WLZY01000005">
    <property type="protein sequence ID" value="NDL58428.1"/>
    <property type="molecule type" value="Genomic_DNA"/>
</dbReference>
<feature type="chain" id="PRO_5029823392" description="Molybdenum ABC transporter substrate-binding protein" evidence="2">
    <location>
        <begin position="28"/>
        <end position="126"/>
    </location>
</feature>
<proteinExistence type="predicted"/>
<feature type="compositionally biased region" description="Polar residues" evidence="1">
    <location>
        <begin position="98"/>
        <end position="112"/>
    </location>
</feature>
<dbReference type="RefSeq" id="WP_162451138.1">
    <property type="nucleotide sequence ID" value="NZ_WLZY01000005.1"/>
</dbReference>
<dbReference type="AlphaFoldDB" id="A0A7K3M7Q9"/>
<dbReference type="Proteomes" id="UP000460435">
    <property type="component" value="Unassembled WGS sequence"/>
</dbReference>
<name>A0A7K3M7Q9_9ACTN</name>